<evidence type="ECO:0000256" key="1">
    <source>
        <dbReference type="SAM" id="MobiDB-lite"/>
    </source>
</evidence>
<dbReference type="EMBL" id="MU853230">
    <property type="protein sequence ID" value="KAK4122546.1"/>
    <property type="molecule type" value="Genomic_DNA"/>
</dbReference>
<dbReference type="AlphaFoldDB" id="A0AAN6TYM0"/>
<proteinExistence type="predicted"/>
<name>A0AAN6TYM0_9PEZI</name>
<gene>
    <name evidence="2" type="ORF">N657DRAFT_681555</name>
</gene>
<dbReference type="Proteomes" id="UP001302602">
    <property type="component" value="Unassembled WGS sequence"/>
</dbReference>
<dbReference type="GeneID" id="87833164"/>
<feature type="compositionally biased region" description="Polar residues" evidence="1">
    <location>
        <begin position="88"/>
        <end position="97"/>
    </location>
</feature>
<evidence type="ECO:0000313" key="3">
    <source>
        <dbReference type="Proteomes" id="UP001302602"/>
    </source>
</evidence>
<keyword evidence="3" id="KW-1185">Reference proteome</keyword>
<sequence>MTTRNLNQTWRDVVFNQYAADYAADVPFPVRYLIHADQWNRDIFIEIPTKIDAPTFRRAILDFCVARRNQAPVYGDDRIKVRPRASPYHQSEASSQNNHDDAALQEDNEPDPSLHGDGAAGLSG</sequence>
<evidence type="ECO:0000313" key="2">
    <source>
        <dbReference type="EMBL" id="KAK4122546.1"/>
    </source>
</evidence>
<dbReference type="RefSeq" id="XP_062646317.1">
    <property type="nucleotide sequence ID" value="XM_062796396.1"/>
</dbReference>
<comment type="caution">
    <text evidence="2">The sequence shown here is derived from an EMBL/GenBank/DDBJ whole genome shotgun (WGS) entry which is preliminary data.</text>
</comment>
<reference evidence="2" key="1">
    <citation type="journal article" date="2023" name="Mol. Phylogenet. Evol.">
        <title>Genome-scale phylogeny and comparative genomics of the fungal order Sordariales.</title>
        <authorList>
            <person name="Hensen N."/>
            <person name="Bonometti L."/>
            <person name="Westerberg I."/>
            <person name="Brannstrom I.O."/>
            <person name="Guillou S."/>
            <person name="Cros-Aarteil S."/>
            <person name="Calhoun S."/>
            <person name="Haridas S."/>
            <person name="Kuo A."/>
            <person name="Mondo S."/>
            <person name="Pangilinan J."/>
            <person name="Riley R."/>
            <person name="LaButti K."/>
            <person name="Andreopoulos B."/>
            <person name="Lipzen A."/>
            <person name="Chen C."/>
            <person name="Yan M."/>
            <person name="Daum C."/>
            <person name="Ng V."/>
            <person name="Clum A."/>
            <person name="Steindorff A."/>
            <person name="Ohm R.A."/>
            <person name="Martin F."/>
            <person name="Silar P."/>
            <person name="Natvig D.O."/>
            <person name="Lalanne C."/>
            <person name="Gautier V."/>
            <person name="Ament-Velasquez S.L."/>
            <person name="Kruys A."/>
            <person name="Hutchinson M.I."/>
            <person name="Powell A.J."/>
            <person name="Barry K."/>
            <person name="Miller A.N."/>
            <person name="Grigoriev I.V."/>
            <person name="Debuchy R."/>
            <person name="Gladieux P."/>
            <person name="Hiltunen Thoren M."/>
            <person name="Johannesson H."/>
        </authorList>
    </citation>
    <scope>NUCLEOTIDE SEQUENCE</scope>
    <source>
        <strain evidence="2">CBS 731.68</strain>
    </source>
</reference>
<organism evidence="2 3">
    <name type="scientific">Parathielavia appendiculata</name>
    <dbReference type="NCBI Taxonomy" id="2587402"/>
    <lineage>
        <taxon>Eukaryota</taxon>
        <taxon>Fungi</taxon>
        <taxon>Dikarya</taxon>
        <taxon>Ascomycota</taxon>
        <taxon>Pezizomycotina</taxon>
        <taxon>Sordariomycetes</taxon>
        <taxon>Sordariomycetidae</taxon>
        <taxon>Sordariales</taxon>
        <taxon>Chaetomiaceae</taxon>
        <taxon>Parathielavia</taxon>
    </lineage>
</organism>
<feature type="region of interest" description="Disordered" evidence="1">
    <location>
        <begin position="75"/>
        <end position="124"/>
    </location>
</feature>
<accession>A0AAN6TYM0</accession>
<protein>
    <submittedName>
        <fullName evidence="2">Uncharacterized protein</fullName>
    </submittedName>
</protein>
<reference evidence="2" key="2">
    <citation type="submission" date="2023-05" db="EMBL/GenBank/DDBJ databases">
        <authorList>
            <consortium name="Lawrence Berkeley National Laboratory"/>
            <person name="Steindorff A."/>
            <person name="Hensen N."/>
            <person name="Bonometti L."/>
            <person name="Westerberg I."/>
            <person name="Brannstrom I.O."/>
            <person name="Guillou S."/>
            <person name="Cros-Aarteil S."/>
            <person name="Calhoun S."/>
            <person name="Haridas S."/>
            <person name="Kuo A."/>
            <person name="Mondo S."/>
            <person name="Pangilinan J."/>
            <person name="Riley R."/>
            <person name="Labutti K."/>
            <person name="Andreopoulos B."/>
            <person name="Lipzen A."/>
            <person name="Chen C."/>
            <person name="Yanf M."/>
            <person name="Daum C."/>
            <person name="Ng V."/>
            <person name="Clum A."/>
            <person name="Ohm R."/>
            <person name="Martin F."/>
            <person name="Silar P."/>
            <person name="Natvig D."/>
            <person name="Lalanne C."/>
            <person name="Gautier V."/>
            <person name="Ament-Velasquez S.L."/>
            <person name="Kruys A."/>
            <person name="Hutchinson M.I."/>
            <person name="Powell A.J."/>
            <person name="Barry K."/>
            <person name="Miller A.N."/>
            <person name="Grigoriev I.V."/>
            <person name="Debuchy R."/>
            <person name="Gladieux P."/>
            <person name="Thoren M.H."/>
            <person name="Johannesson H."/>
        </authorList>
    </citation>
    <scope>NUCLEOTIDE SEQUENCE</scope>
    <source>
        <strain evidence="2">CBS 731.68</strain>
    </source>
</reference>